<keyword evidence="3" id="KW-1185">Reference proteome</keyword>
<feature type="compositionally biased region" description="Basic and acidic residues" evidence="1">
    <location>
        <begin position="681"/>
        <end position="690"/>
    </location>
</feature>
<gene>
    <name evidence="2" type="ORF">ACG04Q_00905</name>
</gene>
<feature type="region of interest" description="Disordered" evidence="1">
    <location>
        <begin position="410"/>
        <end position="468"/>
    </location>
</feature>
<accession>A0ABW7GDV3</accession>
<evidence type="ECO:0000313" key="2">
    <source>
        <dbReference type="EMBL" id="MFG6460107.1"/>
    </source>
</evidence>
<proteinExistence type="predicted"/>
<feature type="region of interest" description="Disordered" evidence="1">
    <location>
        <begin position="656"/>
        <end position="696"/>
    </location>
</feature>
<evidence type="ECO:0000313" key="3">
    <source>
        <dbReference type="Proteomes" id="UP001606302"/>
    </source>
</evidence>
<dbReference type="RefSeq" id="WP_394508906.1">
    <property type="nucleotide sequence ID" value="NZ_JBIGHX010000001.1"/>
</dbReference>
<reference evidence="2 3" key="1">
    <citation type="submission" date="2024-08" db="EMBL/GenBank/DDBJ databases">
        <authorList>
            <person name="Lu H."/>
        </authorList>
    </citation>
    <scope>NUCLEOTIDE SEQUENCE [LARGE SCALE GENOMIC DNA]</scope>
    <source>
        <strain evidence="2 3">DXS20W</strain>
    </source>
</reference>
<comment type="caution">
    <text evidence="2">The sequence shown here is derived from an EMBL/GenBank/DDBJ whole genome shotgun (WGS) entry which is preliminary data.</text>
</comment>
<protein>
    <submittedName>
        <fullName evidence="2">Uncharacterized protein</fullName>
    </submittedName>
</protein>
<organism evidence="2 3">
    <name type="scientific">Pelomonas lactea</name>
    <dbReference type="NCBI Taxonomy" id="3299030"/>
    <lineage>
        <taxon>Bacteria</taxon>
        <taxon>Pseudomonadati</taxon>
        <taxon>Pseudomonadota</taxon>
        <taxon>Betaproteobacteria</taxon>
        <taxon>Burkholderiales</taxon>
        <taxon>Sphaerotilaceae</taxon>
        <taxon>Roseateles</taxon>
    </lineage>
</organism>
<dbReference type="Proteomes" id="UP001606302">
    <property type="component" value="Unassembled WGS sequence"/>
</dbReference>
<name>A0ABW7GDV3_9BURK</name>
<dbReference type="EMBL" id="JBIGHX010000001">
    <property type="protein sequence ID" value="MFG6460107.1"/>
    <property type="molecule type" value="Genomic_DNA"/>
</dbReference>
<sequence>MSIAAGTPIVAPKGFKNLAAGVTYYFLRSSPKTERVTLVDFVVRPPKEVVYAKAKIPKRTVAQLPLPVLTRLLRSDWEDAIWAGKVLTGDRKSMPPWLEGLEGVDLVALDAARKDVVKSHQDRVDGKVFSIHALVNDAENVLDNDEPEKLINRHARNQMPPQNETRLRLNFFVYIAFGRNRNALHYPTHQIGHWDRLSAEHANDAKRGAPGVKGAEHGYNATAEMVEKIKSSYARRAEVGATDEKIYEDALTHDFGCKTRWFKRGHEETLDWYHPLGEPFPQKGAYFYYVNKFFRPHLVQATRLGRNRARSKIKPFLGTFTESAWNLLQRVEADAYFVVDLPRGYIEGSDLPPLAVVVCRDTASGKKVGIGFSQGGETGSAYRMAKFCMAIGLEAFALLLGLRIKDSSKGLSPHEITDRGPGATSTALSRDPAFRPVIREGTQSHSGQAKAIVETSNPKTPSDDEAPSFRRSGLTVIELACRELGKLLEFNEATNVASRVDPELEHKVPRLSPNGIWEALDSVGRNDAVLVAFEEAVRAYLDLVPAVLTRGGLMVAGRKYYSKADAFQEALGSVAEKQETEVKVYVLSCCLRHVWFEWNHHLIQLDVRYPIAVSRLVKDMSLAEALEYHQHMAARIAAHDNHRRAAHAHIEEDFKAQTGMSLNSGTRTRGRPKRGGAAARQEAKEAKETAAGRQAA</sequence>
<evidence type="ECO:0000256" key="1">
    <source>
        <dbReference type="SAM" id="MobiDB-lite"/>
    </source>
</evidence>